<dbReference type="Proteomes" id="UP000767238">
    <property type="component" value="Unassembled WGS sequence"/>
</dbReference>
<dbReference type="InterPro" id="IPR020843">
    <property type="entry name" value="ER"/>
</dbReference>
<dbReference type="Gene3D" id="3.90.180.10">
    <property type="entry name" value="Medium-chain alcohol dehydrogenases, catalytic domain"/>
    <property type="match status" value="1"/>
</dbReference>
<evidence type="ECO:0000256" key="2">
    <source>
        <dbReference type="SAM" id="MobiDB-lite"/>
    </source>
</evidence>
<dbReference type="CDD" id="cd05195">
    <property type="entry name" value="enoyl_red"/>
    <property type="match status" value="1"/>
</dbReference>
<comment type="caution">
    <text evidence="4">The sequence shown here is derived from an EMBL/GenBank/DDBJ whole genome shotgun (WGS) entry which is preliminary data.</text>
</comment>
<dbReference type="SUPFAM" id="SSF51735">
    <property type="entry name" value="NAD(P)-binding Rossmann-fold domains"/>
    <property type="match status" value="1"/>
</dbReference>
<evidence type="ECO:0000313" key="4">
    <source>
        <dbReference type="EMBL" id="KAH0227409.1"/>
    </source>
</evidence>
<gene>
    <name evidence="4" type="ORF">KCV03_g2322</name>
</gene>
<dbReference type="SUPFAM" id="SSF50129">
    <property type="entry name" value="GroES-like"/>
    <property type="match status" value="1"/>
</dbReference>
<dbReference type="InterPro" id="IPR011032">
    <property type="entry name" value="GroES-like_sf"/>
</dbReference>
<proteinExistence type="predicted"/>
<reference evidence="4" key="1">
    <citation type="journal article" date="2021" name="J Fungi (Basel)">
        <title>Virulence traits and population genomics of the black yeast Aureobasidium melanogenum.</title>
        <authorList>
            <person name="Cernosa A."/>
            <person name="Sun X."/>
            <person name="Gostincar C."/>
            <person name="Fang C."/>
            <person name="Gunde-Cimerman N."/>
            <person name="Song Z."/>
        </authorList>
    </citation>
    <scope>NUCLEOTIDE SEQUENCE</scope>
    <source>
        <strain evidence="4">EXF-8016</strain>
    </source>
</reference>
<name>A0A9P8K9J3_AURME</name>
<keyword evidence="1" id="KW-0808">Transferase</keyword>
<sequence>MLRKYDDECFEVEVQVHSAGLNFEDVLVALDIVELPICQFGLKLLLKVGDRAYFLGKQAYSSYITTPTVFCIRIPDDLNFDEAASMLMPYVTVIHSLVNVGRLEKGQILLIHSACGGVGLAATYVAQMLGAEVYATVSSDAKVAHLMDNFHVPGNRIFQSRDKSFVSDIMRETNNRGIDVILNSLSVSTEILYQLDNTIVVGVVKTVSPPDTVTAQAVGHEHLAATQMTPDGQTSEYPCPNDPHVDGESPAEYNKAMQSFALPSLTLWFDSLEDNAPLVASHAGLQVTHNDPEVDSRDKVTCTSEN</sequence>
<feature type="non-terminal residue" evidence="4">
    <location>
        <position position="306"/>
    </location>
</feature>
<evidence type="ECO:0000259" key="3">
    <source>
        <dbReference type="SMART" id="SM00829"/>
    </source>
</evidence>
<dbReference type="SMART" id="SM00829">
    <property type="entry name" value="PKS_ER"/>
    <property type="match status" value="1"/>
</dbReference>
<dbReference type="PANTHER" id="PTHR45681:SF6">
    <property type="entry name" value="POLYKETIDE SYNTHASE 37"/>
    <property type="match status" value="1"/>
</dbReference>
<organism evidence="4 5">
    <name type="scientific">Aureobasidium melanogenum</name>
    <name type="common">Aureobasidium pullulans var. melanogenum</name>
    <dbReference type="NCBI Taxonomy" id="46634"/>
    <lineage>
        <taxon>Eukaryota</taxon>
        <taxon>Fungi</taxon>
        <taxon>Dikarya</taxon>
        <taxon>Ascomycota</taxon>
        <taxon>Pezizomycotina</taxon>
        <taxon>Dothideomycetes</taxon>
        <taxon>Dothideomycetidae</taxon>
        <taxon>Dothideales</taxon>
        <taxon>Saccotheciaceae</taxon>
        <taxon>Aureobasidium</taxon>
    </lineage>
</organism>
<feature type="domain" description="Enoyl reductase (ER)" evidence="3">
    <location>
        <begin position="3"/>
        <end position="229"/>
    </location>
</feature>
<evidence type="ECO:0000256" key="1">
    <source>
        <dbReference type="ARBA" id="ARBA00022679"/>
    </source>
</evidence>
<dbReference type="AlphaFoldDB" id="A0A9P8K9J3"/>
<accession>A0A9P8K9J3</accession>
<evidence type="ECO:0000313" key="5">
    <source>
        <dbReference type="Proteomes" id="UP000767238"/>
    </source>
</evidence>
<feature type="region of interest" description="Disordered" evidence="2">
    <location>
        <begin position="229"/>
        <end position="249"/>
    </location>
</feature>
<protein>
    <recommendedName>
        <fullName evidence="3">Enoyl reductase (ER) domain-containing protein</fullName>
    </recommendedName>
</protein>
<dbReference type="GO" id="GO:0016740">
    <property type="term" value="F:transferase activity"/>
    <property type="evidence" value="ECO:0007669"/>
    <property type="project" value="UniProtKB-KW"/>
</dbReference>
<dbReference type="GO" id="GO:0016491">
    <property type="term" value="F:oxidoreductase activity"/>
    <property type="evidence" value="ECO:0007669"/>
    <property type="project" value="InterPro"/>
</dbReference>
<dbReference type="OrthoDB" id="329835at2759"/>
<dbReference type="EMBL" id="JAHFYH010000010">
    <property type="protein sequence ID" value="KAH0227409.1"/>
    <property type="molecule type" value="Genomic_DNA"/>
</dbReference>
<reference evidence="4" key="2">
    <citation type="submission" date="2021-08" db="EMBL/GenBank/DDBJ databases">
        <authorList>
            <person name="Gostincar C."/>
            <person name="Sun X."/>
            <person name="Song Z."/>
            <person name="Gunde-Cimerman N."/>
        </authorList>
    </citation>
    <scope>NUCLEOTIDE SEQUENCE</scope>
    <source>
        <strain evidence="4">EXF-8016</strain>
    </source>
</reference>
<dbReference type="InterPro" id="IPR050444">
    <property type="entry name" value="Polyketide_Synthase"/>
</dbReference>
<dbReference type="PANTHER" id="PTHR45681">
    <property type="entry name" value="POLYKETIDE SYNTHASE 44-RELATED"/>
    <property type="match status" value="1"/>
</dbReference>
<dbReference type="InterPro" id="IPR036291">
    <property type="entry name" value="NAD(P)-bd_dom_sf"/>
</dbReference>